<proteinExistence type="predicted"/>
<evidence type="ECO:0000259" key="2">
    <source>
        <dbReference type="PROSITE" id="PS51186"/>
    </source>
</evidence>
<evidence type="ECO:0000313" key="4">
    <source>
        <dbReference type="Proteomes" id="UP000678276"/>
    </source>
</evidence>
<dbReference type="PROSITE" id="PS51186">
    <property type="entry name" value="GNAT"/>
    <property type="match status" value="1"/>
</dbReference>
<dbReference type="InterPro" id="IPR050769">
    <property type="entry name" value="NAT_camello-type"/>
</dbReference>
<dbReference type="PANTHER" id="PTHR13947">
    <property type="entry name" value="GNAT FAMILY N-ACETYLTRANSFERASE"/>
    <property type="match status" value="1"/>
</dbReference>
<feature type="domain" description="N-acetyltransferase" evidence="2">
    <location>
        <begin position="1"/>
        <end position="145"/>
    </location>
</feature>
<dbReference type="InterPro" id="IPR016181">
    <property type="entry name" value="Acyl_CoA_acyltransferase"/>
</dbReference>
<reference evidence="3 4" key="1">
    <citation type="submission" date="2021-04" db="EMBL/GenBank/DDBJ databases">
        <title>Whole genome sequence of Jiella sp. KSK16Y-1.</title>
        <authorList>
            <person name="Tuo L."/>
        </authorList>
    </citation>
    <scope>NUCLEOTIDE SEQUENCE [LARGE SCALE GENOMIC DNA]</scope>
    <source>
        <strain evidence="3 4">KSK16Y-1</strain>
    </source>
</reference>
<evidence type="ECO:0000256" key="1">
    <source>
        <dbReference type="ARBA" id="ARBA00022679"/>
    </source>
</evidence>
<keyword evidence="4" id="KW-1185">Reference proteome</keyword>
<comment type="caution">
    <text evidence="3">The sequence shown here is derived from an EMBL/GenBank/DDBJ whole genome shotgun (WGS) entry which is preliminary data.</text>
</comment>
<sequence>MAPADRRETFERYIAMSLDEEIDRIEAYYAEAGGWFRLAVEGGMLRGMYGLEPQDDARIELRRMYVAPDFQRRGLARKMLLDAERHARAKGYRWLVLSTSELQQAALALYRSTGFDLTREETAETASNKTIGGGIRRFHFEKPLI</sequence>
<dbReference type="PANTHER" id="PTHR13947:SF37">
    <property type="entry name" value="LD18367P"/>
    <property type="match status" value="1"/>
</dbReference>
<dbReference type="Pfam" id="PF00583">
    <property type="entry name" value="Acetyltransf_1"/>
    <property type="match status" value="1"/>
</dbReference>
<dbReference type="InterPro" id="IPR000182">
    <property type="entry name" value="GNAT_dom"/>
</dbReference>
<gene>
    <name evidence="3" type="ORF">J6595_03565</name>
</gene>
<dbReference type="SUPFAM" id="SSF55729">
    <property type="entry name" value="Acyl-CoA N-acyltransferases (Nat)"/>
    <property type="match status" value="1"/>
</dbReference>
<accession>A0ABS4BD26</accession>
<organism evidence="3 4">
    <name type="scientific">Jiella mangrovi</name>
    <dbReference type="NCBI Taxonomy" id="2821407"/>
    <lineage>
        <taxon>Bacteria</taxon>
        <taxon>Pseudomonadati</taxon>
        <taxon>Pseudomonadota</taxon>
        <taxon>Alphaproteobacteria</taxon>
        <taxon>Hyphomicrobiales</taxon>
        <taxon>Aurantimonadaceae</taxon>
        <taxon>Jiella</taxon>
    </lineage>
</organism>
<protein>
    <submittedName>
        <fullName evidence="3">GNAT family N-acetyltransferase</fullName>
    </submittedName>
</protein>
<evidence type="ECO:0000313" key="3">
    <source>
        <dbReference type="EMBL" id="MBP0614652.1"/>
    </source>
</evidence>
<dbReference type="Gene3D" id="3.40.630.30">
    <property type="match status" value="1"/>
</dbReference>
<dbReference type="EMBL" id="JAGJCF010000002">
    <property type="protein sequence ID" value="MBP0614652.1"/>
    <property type="molecule type" value="Genomic_DNA"/>
</dbReference>
<keyword evidence="1" id="KW-0808">Transferase</keyword>
<dbReference type="Proteomes" id="UP000678276">
    <property type="component" value="Unassembled WGS sequence"/>
</dbReference>
<dbReference type="CDD" id="cd04301">
    <property type="entry name" value="NAT_SF"/>
    <property type="match status" value="1"/>
</dbReference>
<name>A0ABS4BD26_9HYPH</name>